<evidence type="ECO:0000256" key="1">
    <source>
        <dbReference type="ARBA" id="ARBA00022801"/>
    </source>
</evidence>
<comment type="caution">
    <text evidence="2">The sequence shown here is derived from an EMBL/GenBank/DDBJ whole genome shotgun (WGS) entry which is preliminary data.</text>
</comment>
<dbReference type="SFLD" id="SFLDS00003">
    <property type="entry name" value="Haloacid_Dehalogenase"/>
    <property type="match status" value="1"/>
</dbReference>
<reference evidence="4 5" key="1">
    <citation type="journal article" date="2015" name="Genome Announc.">
        <title>Expanding the biotechnology potential of lactobacilli through comparative genomics of 213 strains and associated genera.</title>
        <authorList>
            <person name="Sun Z."/>
            <person name="Harris H.M."/>
            <person name="McCann A."/>
            <person name="Guo C."/>
            <person name="Argimon S."/>
            <person name="Zhang W."/>
            <person name="Yang X."/>
            <person name="Jeffery I.B."/>
            <person name="Cooney J.C."/>
            <person name="Kagawa T.F."/>
            <person name="Liu W."/>
            <person name="Song Y."/>
            <person name="Salvetti E."/>
            <person name="Wrobel A."/>
            <person name="Rasinkangas P."/>
            <person name="Parkhill J."/>
            <person name="Rea M.C."/>
            <person name="O'Sullivan O."/>
            <person name="Ritari J."/>
            <person name="Douillard F.P."/>
            <person name="Paul Ross R."/>
            <person name="Yang R."/>
            <person name="Briner A.E."/>
            <person name="Felis G.E."/>
            <person name="de Vos W.M."/>
            <person name="Barrangou R."/>
            <person name="Klaenhammer T.R."/>
            <person name="Caufield P.W."/>
            <person name="Cui Y."/>
            <person name="Zhang H."/>
            <person name="O'Toole P.W."/>
        </authorList>
    </citation>
    <scope>NUCLEOTIDE SEQUENCE [LARGE SCALE GENOMIC DNA]</scope>
    <source>
        <strain evidence="2 5">ATCC BAA-66</strain>
        <strain evidence="3 4">DSM 13344</strain>
    </source>
</reference>
<dbReference type="Gene3D" id="3.40.50.1000">
    <property type="entry name" value="HAD superfamily/HAD-like"/>
    <property type="match status" value="1"/>
</dbReference>
<dbReference type="InterPro" id="IPR006328">
    <property type="entry name" value="2-HAD"/>
</dbReference>
<dbReference type="SFLD" id="SFLDG01129">
    <property type="entry name" value="C1.5:_HAD__Beta-PGM__Phosphata"/>
    <property type="match status" value="1"/>
</dbReference>
<protein>
    <submittedName>
        <fullName evidence="2">Haloacid dehalogenase family hydrolase</fullName>
    </submittedName>
</protein>
<organism evidence="2 5">
    <name type="scientific">Lactobacillus selangorensis</name>
    <dbReference type="NCBI Taxonomy" id="81857"/>
    <lineage>
        <taxon>Bacteria</taxon>
        <taxon>Bacillati</taxon>
        <taxon>Bacillota</taxon>
        <taxon>Bacilli</taxon>
        <taxon>Lactobacillales</taxon>
        <taxon>Lactobacillaceae</taxon>
        <taxon>Lactobacillus</taxon>
    </lineage>
</organism>
<gene>
    <name evidence="2" type="ORF">IV38_GL000967</name>
    <name evidence="3" type="ORF">IV40_GL000886</name>
</gene>
<dbReference type="EMBL" id="JQAZ01000002">
    <property type="protein sequence ID" value="KRN32828.1"/>
    <property type="molecule type" value="Genomic_DNA"/>
</dbReference>
<evidence type="ECO:0000313" key="4">
    <source>
        <dbReference type="Proteomes" id="UP000051645"/>
    </source>
</evidence>
<proteinExistence type="predicted"/>
<accession>A0A0R2FU72</accession>
<dbReference type="Pfam" id="PF00702">
    <property type="entry name" value="Hydrolase"/>
    <property type="match status" value="1"/>
</dbReference>
<dbReference type="PANTHER" id="PTHR43316">
    <property type="entry name" value="HYDROLASE, HALOACID DELAHOGENASE-RELATED"/>
    <property type="match status" value="1"/>
</dbReference>
<dbReference type="Proteomes" id="UP000051751">
    <property type="component" value="Unassembled WGS sequence"/>
</dbReference>
<dbReference type="PANTHER" id="PTHR43316:SF3">
    <property type="entry name" value="HALOACID DEHALOGENASE, TYPE II (AFU_ORTHOLOGUE AFUA_2G07750)-RELATED"/>
    <property type="match status" value="1"/>
</dbReference>
<dbReference type="PATRIC" id="fig|81857.3.peg.972"/>
<sequence>MKLTFDCYDTLLDMTPIDAVLTEIARTGNVNADKALAIYANYEDRLMYVNNIRPYEKLIAANLDFVDMELSCAPLFKTHYDDVLAAYHQLQPYPEVVPALQALKQQGHQLYLMSNSAPDLMQDHLAVLGNTIEHAFTPDEVGCYKPQKGFFETVGAALHLTNENHLHIAHGYWWDIIPCDQVGWRNIWINRNHLSALPQFQPTYELPDLTELPRLVQQL</sequence>
<dbReference type="OrthoDB" id="264363at2"/>
<dbReference type="Proteomes" id="UP000051645">
    <property type="component" value="Unassembled WGS sequence"/>
</dbReference>
<keyword evidence="1 2" id="KW-0378">Hydrolase</keyword>
<dbReference type="CDD" id="cd02588">
    <property type="entry name" value="HAD_L2-DEX"/>
    <property type="match status" value="1"/>
</dbReference>
<evidence type="ECO:0000313" key="5">
    <source>
        <dbReference type="Proteomes" id="UP000051751"/>
    </source>
</evidence>
<dbReference type="InterPro" id="IPR051540">
    <property type="entry name" value="S-2-haloacid_dehalogenase"/>
</dbReference>
<evidence type="ECO:0000313" key="3">
    <source>
        <dbReference type="EMBL" id="KRN32828.1"/>
    </source>
</evidence>
<dbReference type="STRING" id="81857.IV38_GL000967"/>
<dbReference type="Gene3D" id="1.10.150.240">
    <property type="entry name" value="Putative phosphatase, domain 2"/>
    <property type="match status" value="1"/>
</dbReference>
<dbReference type="EMBL" id="JQAT01000002">
    <property type="protein sequence ID" value="KRN28762.1"/>
    <property type="molecule type" value="Genomic_DNA"/>
</dbReference>
<dbReference type="SUPFAM" id="SSF56784">
    <property type="entry name" value="HAD-like"/>
    <property type="match status" value="1"/>
</dbReference>
<dbReference type="GO" id="GO:0019120">
    <property type="term" value="F:hydrolase activity, acting on acid halide bonds, in C-halide compounds"/>
    <property type="evidence" value="ECO:0007669"/>
    <property type="project" value="InterPro"/>
</dbReference>
<dbReference type="InterPro" id="IPR036412">
    <property type="entry name" value="HAD-like_sf"/>
</dbReference>
<dbReference type="InterPro" id="IPR023214">
    <property type="entry name" value="HAD_sf"/>
</dbReference>
<keyword evidence="4" id="KW-1185">Reference proteome</keyword>
<name>A0A0R2FU72_9LACO</name>
<evidence type="ECO:0000313" key="2">
    <source>
        <dbReference type="EMBL" id="KRN28762.1"/>
    </source>
</evidence>
<dbReference type="InterPro" id="IPR023198">
    <property type="entry name" value="PGP-like_dom2"/>
</dbReference>
<dbReference type="RefSeq" id="WP_057769070.1">
    <property type="nucleotide sequence ID" value="NZ_JQAT01000002.1"/>
</dbReference>
<dbReference type="AlphaFoldDB" id="A0A0R2FU72"/>